<evidence type="ECO:0000313" key="1">
    <source>
        <dbReference type="EMBL" id="QHT01726.1"/>
    </source>
</evidence>
<reference evidence="1" key="1">
    <citation type="journal article" date="2020" name="Nature">
        <title>Giant virus diversity and host interactions through global metagenomics.</title>
        <authorList>
            <person name="Schulz F."/>
            <person name="Roux S."/>
            <person name="Paez-Espino D."/>
            <person name="Jungbluth S."/>
            <person name="Walsh D.A."/>
            <person name="Denef V.J."/>
            <person name="McMahon K.D."/>
            <person name="Konstantinidis K.T."/>
            <person name="Eloe-Fadrosh E.A."/>
            <person name="Kyrpides N.C."/>
            <person name="Woyke T."/>
        </authorList>
    </citation>
    <scope>NUCLEOTIDE SEQUENCE</scope>
    <source>
        <strain evidence="1">GVMAG-M-3300020523-10</strain>
    </source>
</reference>
<name>A0A6C0CAI1_9ZZZZ</name>
<dbReference type="EMBL" id="MN739380">
    <property type="protein sequence ID" value="QHT01726.1"/>
    <property type="molecule type" value="Genomic_DNA"/>
</dbReference>
<dbReference type="AlphaFoldDB" id="A0A6C0CAI1"/>
<organism evidence="1">
    <name type="scientific">viral metagenome</name>
    <dbReference type="NCBI Taxonomy" id="1070528"/>
    <lineage>
        <taxon>unclassified sequences</taxon>
        <taxon>metagenomes</taxon>
        <taxon>organismal metagenomes</taxon>
    </lineage>
</organism>
<protein>
    <submittedName>
        <fullName evidence="1">Uncharacterized protein</fullName>
    </submittedName>
</protein>
<proteinExistence type="predicted"/>
<accession>A0A6C0CAI1</accession>
<sequence length="319" mass="36983">MSCSSLNNLKSLFGLKPFSPFTYNKVILNIKSINAFNVSSRCSNDKNNKLREHIIGALINNKVPENYFVLAKWLTMKYNLSNYINSLSTKCYIKVDCKNKAGRANNYDFLIKLYYTQDTYDEYKVEFKFNASSLDKAPQFVSPMKPSRYLSSSYEEFYYTNYLTKLALKGNLKMPPKEEYLKHVHSNKPKCMTDYQDLYYKGCRSSSKFTGNQEHIDFYNYAKELSSISICEFIKSNELNISMLSNYLQTSQANKIYMLYTNNTFIKQIINSDDYMLIDVIKHSNSYECISKSGKKIYALIRWKNGNGIALPAFQISSG</sequence>